<evidence type="ECO:0000313" key="1">
    <source>
        <dbReference type="EMBL" id="KAJ8001200.1"/>
    </source>
</evidence>
<comment type="caution">
    <text evidence="1">The sequence shown here is derived from an EMBL/GenBank/DDBJ whole genome shotgun (WGS) entry which is preliminary data.</text>
</comment>
<gene>
    <name evidence="1" type="ORF">DPEC_G00189540</name>
</gene>
<reference evidence="1" key="1">
    <citation type="submission" date="2021-05" db="EMBL/GenBank/DDBJ databases">
        <authorList>
            <person name="Pan Q."/>
            <person name="Jouanno E."/>
            <person name="Zahm M."/>
            <person name="Klopp C."/>
            <person name="Cabau C."/>
            <person name="Louis A."/>
            <person name="Berthelot C."/>
            <person name="Parey E."/>
            <person name="Roest Crollius H."/>
            <person name="Montfort J."/>
            <person name="Robinson-Rechavi M."/>
            <person name="Bouchez O."/>
            <person name="Lampietro C."/>
            <person name="Lopez Roques C."/>
            <person name="Donnadieu C."/>
            <person name="Postlethwait J."/>
            <person name="Bobe J."/>
            <person name="Dillon D."/>
            <person name="Chandos A."/>
            <person name="von Hippel F."/>
            <person name="Guiguen Y."/>
        </authorList>
    </citation>
    <scope>NUCLEOTIDE SEQUENCE</scope>
    <source>
        <strain evidence="1">YG-Jan2019</strain>
    </source>
</reference>
<keyword evidence="2" id="KW-1185">Reference proteome</keyword>
<sequence length="295" mass="31968">MASAEGDMTRQGFTATQALEQMVASEDEGPEEDVSEEEDGEEYDPEHDDAVDDEEAPDVADARQTTIARGTGGPTARSTCRRTARSRGPRCPVARGKGRRPVDVTAVAGPTAQAAAGACDRLGVQPVHHAACGGDRPGGHEPRGLSATRRRLARDGRGRPACLRGPADPGRCVQVPGEAAACLWDAESGRPIFRATMPLKVFYAYSSLLRFDDRETRPARRAVDKLAAVRELWDEWSARLCVCMCLCLCVAQPCAPSSPGRCPFRQYMPSKPARYGIKAWVCCDARSSYAWKMQV</sequence>
<dbReference type="Proteomes" id="UP001157502">
    <property type="component" value="Chromosome 15"/>
</dbReference>
<accession>A0ACC2GCD9</accession>
<evidence type="ECO:0000313" key="2">
    <source>
        <dbReference type="Proteomes" id="UP001157502"/>
    </source>
</evidence>
<protein>
    <submittedName>
        <fullName evidence="1">Uncharacterized protein</fullName>
    </submittedName>
</protein>
<proteinExistence type="predicted"/>
<name>A0ACC2GCD9_DALPE</name>
<dbReference type="EMBL" id="CM055742">
    <property type="protein sequence ID" value="KAJ8001200.1"/>
    <property type="molecule type" value="Genomic_DNA"/>
</dbReference>
<organism evidence="1 2">
    <name type="scientific">Dallia pectoralis</name>
    <name type="common">Alaska blackfish</name>
    <dbReference type="NCBI Taxonomy" id="75939"/>
    <lineage>
        <taxon>Eukaryota</taxon>
        <taxon>Metazoa</taxon>
        <taxon>Chordata</taxon>
        <taxon>Craniata</taxon>
        <taxon>Vertebrata</taxon>
        <taxon>Euteleostomi</taxon>
        <taxon>Actinopterygii</taxon>
        <taxon>Neopterygii</taxon>
        <taxon>Teleostei</taxon>
        <taxon>Protacanthopterygii</taxon>
        <taxon>Esociformes</taxon>
        <taxon>Umbridae</taxon>
        <taxon>Dallia</taxon>
    </lineage>
</organism>